<evidence type="ECO:0008006" key="3">
    <source>
        <dbReference type="Google" id="ProtNLM"/>
    </source>
</evidence>
<organism evidence="1 2">
    <name type="scientific">Heyndrickxia camelliae</name>
    <dbReference type="NCBI Taxonomy" id="1707093"/>
    <lineage>
        <taxon>Bacteria</taxon>
        <taxon>Bacillati</taxon>
        <taxon>Bacillota</taxon>
        <taxon>Bacilli</taxon>
        <taxon>Bacillales</taxon>
        <taxon>Bacillaceae</taxon>
        <taxon>Heyndrickxia</taxon>
    </lineage>
</organism>
<protein>
    <recommendedName>
        <fullName evidence="3">DUF3892 domain-containing protein</fullName>
    </recommendedName>
</protein>
<dbReference type="OrthoDB" id="1647761at2"/>
<dbReference type="Proteomes" id="UP000233440">
    <property type="component" value="Unassembled WGS sequence"/>
</dbReference>
<reference evidence="1 2" key="1">
    <citation type="submission" date="2017-11" db="EMBL/GenBank/DDBJ databases">
        <title>Bacillus camelliae sp. nov., isolated from pu'er tea.</title>
        <authorList>
            <person name="Niu L."/>
        </authorList>
    </citation>
    <scope>NUCLEOTIDE SEQUENCE [LARGE SCALE GENOMIC DNA]</scope>
    <source>
        <strain evidence="1 2">7578-1</strain>
    </source>
</reference>
<comment type="caution">
    <text evidence="1">The sequence shown here is derived from an EMBL/GenBank/DDBJ whole genome shotgun (WGS) entry which is preliminary data.</text>
</comment>
<accession>A0A2N3LMN3</accession>
<dbReference type="InterPro" id="IPR024997">
    <property type="entry name" value="DUF3892"/>
</dbReference>
<dbReference type="AlphaFoldDB" id="A0A2N3LMN3"/>
<gene>
    <name evidence="1" type="ORF">CWO92_05590</name>
</gene>
<dbReference type="EMBL" id="PIQO01000003">
    <property type="protein sequence ID" value="PKR85847.1"/>
    <property type="molecule type" value="Genomic_DNA"/>
</dbReference>
<keyword evidence="2" id="KW-1185">Reference proteome</keyword>
<evidence type="ECO:0000313" key="1">
    <source>
        <dbReference type="EMBL" id="PKR85847.1"/>
    </source>
</evidence>
<evidence type="ECO:0000313" key="2">
    <source>
        <dbReference type="Proteomes" id="UP000233440"/>
    </source>
</evidence>
<name>A0A2N3LMN3_9BACI</name>
<dbReference type="RefSeq" id="WP_101353219.1">
    <property type="nucleotide sequence ID" value="NZ_PIQO01000003.1"/>
</dbReference>
<sequence length="72" mass="8490">MEHIIKVQRNYKGEIISFETSEGRIISYRKALMETEDGIIEGTNIDWNHDGNVYLYNSDENDKNFSNYPPIY</sequence>
<proteinExistence type="predicted"/>
<dbReference type="Pfam" id="PF13031">
    <property type="entry name" value="DUF3892"/>
    <property type="match status" value="1"/>
</dbReference>